<keyword evidence="1" id="KW-0407">Ion channel</keyword>
<gene>
    <name evidence="3" type="ORF">MiSe_06820</name>
</gene>
<dbReference type="PROSITE" id="PS50042">
    <property type="entry name" value="CNMP_BINDING_3"/>
    <property type="match status" value="1"/>
</dbReference>
<dbReference type="Pfam" id="PF06967">
    <property type="entry name" value="Mo-nitro_C"/>
    <property type="match status" value="1"/>
</dbReference>
<dbReference type="GO" id="GO:0005221">
    <property type="term" value="F:intracellularly cyclic nucleotide-activated monoatomic cation channel activity"/>
    <property type="evidence" value="ECO:0007669"/>
    <property type="project" value="InterPro"/>
</dbReference>
<proteinExistence type="predicted"/>
<dbReference type="GO" id="GO:0044877">
    <property type="term" value="F:protein-containing complex binding"/>
    <property type="evidence" value="ECO:0007669"/>
    <property type="project" value="TreeGrafter"/>
</dbReference>
<organism evidence="3 4">
    <name type="scientific">Microseira wollei NIES-4236</name>
    <dbReference type="NCBI Taxonomy" id="2530354"/>
    <lineage>
        <taxon>Bacteria</taxon>
        <taxon>Bacillati</taxon>
        <taxon>Cyanobacteriota</taxon>
        <taxon>Cyanophyceae</taxon>
        <taxon>Oscillatoriophycideae</taxon>
        <taxon>Aerosakkonematales</taxon>
        <taxon>Aerosakkonemataceae</taxon>
        <taxon>Microseira</taxon>
    </lineage>
</organism>
<feature type="domain" description="Cyclic nucleotide-binding" evidence="2">
    <location>
        <begin position="26"/>
        <end position="132"/>
    </location>
</feature>
<dbReference type="PANTHER" id="PTHR45638">
    <property type="entry name" value="CYCLIC NUCLEOTIDE-GATED CATION CHANNEL SUBUNIT A"/>
    <property type="match status" value="1"/>
</dbReference>
<keyword evidence="1" id="KW-0406">Ion transport</keyword>
<comment type="caution">
    <text evidence="3">The sequence shown here is derived from an EMBL/GenBank/DDBJ whole genome shotgun (WGS) entry which is preliminary data.</text>
</comment>
<dbReference type="CDD" id="cd00038">
    <property type="entry name" value="CAP_ED"/>
    <property type="match status" value="1"/>
</dbReference>
<dbReference type="SUPFAM" id="SSF158682">
    <property type="entry name" value="TerB-like"/>
    <property type="match status" value="1"/>
</dbReference>
<keyword evidence="4" id="KW-1185">Reference proteome</keyword>
<dbReference type="SUPFAM" id="SSF51206">
    <property type="entry name" value="cAMP-binding domain-like"/>
    <property type="match status" value="1"/>
</dbReference>
<evidence type="ECO:0000313" key="3">
    <source>
        <dbReference type="EMBL" id="GET35934.1"/>
    </source>
</evidence>
<dbReference type="InterPro" id="IPR000595">
    <property type="entry name" value="cNMP-bd_dom"/>
</dbReference>
<dbReference type="InterPro" id="IPR009717">
    <property type="entry name" value="Mo-dep_Nase_C"/>
</dbReference>
<dbReference type="PRINTS" id="PR00103">
    <property type="entry name" value="CAMPKINASE"/>
</dbReference>
<dbReference type="InterPro" id="IPR050866">
    <property type="entry name" value="CNG_cation_channel"/>
</dbReference>
<evidence type="ECO:0000313" key="4">
    <source>
        <dbReference type="Proteomes" id="UP001050975"/>
    </source>
</evidence>
<dbReference type="InterPro" id="IPR029024">
    <property type="entry name" value="TerB-like"/>
</dbReference>
<evidence type="ECO:0000259" key="2">
    <source>
        <dbReference type="PROSITE" id="PS50042"/>
    </source>
</evidence>
<dbReference type="Proteomes" id="UP001050975">
    <property type="component" value="Unassembled WGS sequence"/>
</dbReference>
<dbReference type="EMBL" id="BLAY01000006">
    <property type="protein sequence ID" value="GET35934.1"/>
    <property type="molecule type" value="Genomic_DNA"/>
</dbReference>
<name>A0AAV3WET1_9CYAN</name>
<dbReference type="CDD" id="cd07177">
    <property type="entry name" value="terB_like"/>
    <property type="match status" value="1"/>
</dbReference>
<reference evidence="3" key="1">
    <citation type="submission" date="2019-10" db="EMBL/GenBank/DDBJ databases">
        <title>Draft genome sequece of Microseira wollei NIES-4236.</title>
        <authorList>
            <person name="Yamaguchi H."/>
            <person name="Suzuki S."/>
            <person name="Kawachi M."/>
        </authorList>
    </citation>
    <scope>NUCLEOTIDE SEQUENCE</scope>
    <source>
        <strain evidence="3">NIES-4236</strain>
    </source>
</reference>
<keyword evidence="1" id="KW-1071">Ligand-gated ion channel</keyword>
<dbReference type="Pfam" id="PF00027">
    <property type="entry name" value="cNMP_binding"/>
    <property type="match status" value="1"/>
</dbReference>
<dbReference type="PANTHER" id="PTHR45638:SF11">
    <property type="entry name" value="CYCLIC NUCLEOTIDE-GATED CATION CHANNEL SUBUNIT A"/>
    <property type="match status" value="1"/>
</dbReference>
<dbReference type="Gene3D" id="1.10.3680.10">
    <property type="entry name" value="TerB-like"/>
    <property type="match status" value="1"/>
</dbReference>
<dbReference type="InterPro" id="IPR014710">
    <property type="entry name" value="RmlC-like_jellyroll"/>
</dbReference>
<dbReference type="InterPro" id="IPR018490">
    <property type="entry name" value="cNMP-bd_dom_sf"/>
</dbReference>
<dbReference type="SMART" id="SM00100">
    <property type="entry name" value="cNMP"/>
    <property type="match status" value="1"/>
</dbReference>
<accession>A0AAV3WET1</accession>
<dbReference type="AlphaFoldDB" id="A0AAV3WET1"/>
<protein>
    <submittedName>
        <fullName evidence="3">Cyclic nucleotide-binding protein</fullName>
    </submittedName>
</protein>
<evidence type="ECO:0000256" key="1">
    <source>
        <dbReference type="ARBA" id="ARBA00023286"/>
    </source>
</evidence>
<dbReference type="Gene3D" id="2.60.120.10">
    <property type="entry name" value="Jelly Rolls"/>
    <property type="match status" value="1"/>
</dbReference>
<keyword evidence="1" id="KW-0813">Transport</keyword>
<sequence>MMLSQENIQLLQNVPIFRDIDRETALTRLALNLEEVQFPAGHTIFKQGKLGPALYILVSGAVEVHLGGLRLAKLGPGKYFGEMSLFDSEPHSASVTTLEPCKCLVLTQAQIYKAIRENPEIGVNIIRILSKRVRLLSLHVSAWLRGLLTIAWADGEYNAEEKSLIEGLVRDDLCPDINIGSLKPISGVELADAFGPNTATAENFLRTAVIVALANGTYSESEDKVLREFCTALGQKTEILEMLRLMLAFDEGTKQKEQAFSLKKPALSAQVDVLQPMRKWLDEMEIDTPYMARFLCKMIPSQCPFERDIVLFGKKIVHIPPMCKINPLYEQLVGLRFRALSYLADECKEDVTPYL</sequence>